<feature type="binding site" evidence="5">
    <location>
        <position position="213"/>
    </location>
    <ligand>
        <name>Mg(2+)</name>
        <dbReference type="ChEBI" id="CHEBI:18420"/>
        <label>1</label>
    </ligand>
</feature>
<evidence type="ECO:0000256" key="2">
    <source>
        <dbReference type="ARBA" id="ARBA00022723"/>
    </source>
</evidence>
<feature type="binding site" evidence="5">
    <location>
        <position position="64"/>
    </location>
    <ligand>
        <name>Mg(2+)</name>
        <dbReference type="ChEBI" id="CHEBI:18420"/>
        <label>1</label>
    </ligand>
</feature>
<keyword evidence="4 5" id="KW-0460">Magnesium</keyword>
<feature type="binding site" evidence="5">
    <location>
        <position position="100"/>
    </location>
    <ligand>
        <name>Mg(2+)</name>
        <dbReference type="ChEBI" id="CHEBI:18420"/>
        <label>1</label>
    </ligand>
</feature>
<dbReference type="EMBL" id="KL198005">
    <property type="protein sequence ID" value="KDQ31792.1"/>
    <property type="molecule type" value="Genomic_DNA"/>
</dbReference>
<comment type="cofactor">
    <cofactor evidence="5">
        <name>Mg(2+)</name>
        <dbReference type="ChEBI" id="CHEBI:18420"/>
    </cofactor>
    <cofactor evidence="5">
        <name>Mn(2+)</name>
        <dbReference type="ChEBI" id="CHEBI:29035"/>
    </cofactor>
    <text evidence="5">Probably binds two magnesium or manganese ions per subunit.</text>
</comment>
<evidence type="ECO:0000256" key="1">
    <source>
        <dbReference type="ARBA" id="ARBA00007092"/>
    </source>
</evidence>
<keyword evidence="3" id="KW-0378">Hydrolase</keyword>
<sequence>MPGHTGSSQHAANSNPAQDGGPPNDNRRAHDANPAAARENAETMRKKGKKGRSNRATIKVASFNMKGYSTSQEEDGPMAKWLKINQIMRENKYGIMILQETHMDDEREQTIQNLFGRRLKIRASADPDKPTQRAGIAAVLNRGEFDAEHAKCTEIIPGRALMIKARIHGGKKLSVLGIYAPNSVTENANFWDQIRVYFESRPNERRPDLLIGDFNVVEDAIDRMPARIERNIATEALDKLKLELRLRDGWRSTYPDSARFTFTQTRIRDDDTPAMSRIDRIYVTSRIL</sequence>
<proteinExistence type="inferred from homology"/>
<gene>
    <name evidence="9" type="ORF">PLEOSDRAFT_154006</name>
</gene>
<comment type="similarity">
    <text evidence="1">Belongs to the DNA repair enzymes AP/ExoA family.</text>
</comment>
<dbReference type="OrthoDB" id="416119at2759"/>
<organism evidence="9 10">
    <name type="scientific">Pleurotus ostreatus (strain PC15)</name>
    <name type="common">Oyster mushroom</name>
    <dbReference type="NCBI Taxonomy" id="1137138"/>
    <lineage>
        <taxon>Eukaryota</taxon>
        <taxon>Fungi</taxon>
        <taxon>Dikarya</taxon>
        <taxon>Basidiomycota</taxon>
        <taxon>Agaricomycotina</taxon>
        <taxon>Agaricomycetes</taxon>
        <taxon>Agaricomycetidae</taxon>
        <taxon>Agaricales</taxon>
        <taxon>Pleurotineae</taxon>
        <taxon>Pleurotaceae</taxon>
        <taxon>Pleurotus</taxon>
    </lineage>
</organism>
<evidence type="ECO:0000256" key="7">
    <source>
        <dbReference type="SAM" id="MobiDB-lite"/>
    </source>
</evidence>
<dbReference type="HOGENOM" id="CLU_049840_1_0_1"/>
<dbReference type="SUPFAM" id="SSF56219">
    <property type="entry name" value="DNase I-like"/>
    <property type="match status" value="1"/>
</dbReference>
<protein>
    <recommendedName>
        <fullName evidence="8">Endonuclease/exonuclease/phosphatase domain-containing protein</fullName>
    </recommendedName>
</protein>
<dbReference type="InterPro" id="IPR005135">
    <property type="entry name" value="Endo/exonuclease/phosphatase"/>
</dbReference>
<dbReference type="InterPro" id="IPR036691">
    <property type="entry name" value="Endo/exonu/phosph_ase_sf"/>
</dbReference>
<feature type="non-terminal residue" evidence="9">
    <location>
        <position position="288"/>
    </location>
</feature>
<dbReference type="AlphaFoldDB" id="A0A067P5X9"/>
<dbReference type="GO" id="GO:0008311">
    <property type="term" value="F:double-stranded DNA 3'-5' DNA exonuclease activity"/>
    <property type="evidence" value="ECO:0007669"/>
    <property type="project" value="TreeGrafter"/>
</dbReference>
<dbReference type="PANTHER" id="PTHR22748:SF6">
    <property type="entry name" value="DNA-(APURINIC OR APYRIMIDINIC SITE) ENDONUCLEASE"/>
    <property type="match status" value="1"/>
</dbReference>
<dbReference type="InParanoid" id="A0A067P5X9"/>
<dbReference type="GO" id="GO:0003906">
    <property type="term" value="F:DNA-(apurinic or apyrimidinic site) endonuclease activity"/>
    <property type="evidence" value="ECO:0007669"/>
    <property type="project" value="TreeGrafter"/>
</dbReference>
<feature type="binding site" evidence="5">
    <location>
        <position position="215"/>
    </location>
    <ligand>
        <name>Mg(2+)</name>
        <dbReference type="ChEBI" id="CHEBI:18420"/>
        <label>1</label>
    </ligand>
</feature>
<dbReference type="PANTHER" id="PTHR22748">
    <property type="entry name" value="AP ENDONUCLEASE"/>
    <property type="match status" value="1"/>
</dbReference>
<evidence type="ECO:0000313" key="10">
    <source>
        <dbReference type="Proteomes" id="UP000027073"/>
    </source>
</evidence>
<feature type="site" description="Important for catalytic activity" evidence="6">
    <location>
        <position position="279"/>
    </location>
</feature>
<dbReference type="GO" id="GO:0005634">
    <property type="term" value="C:nucleus"/>
    <property type="evidence" value="ECO:0007669"/>
    <property type="project" value="TreeGrafter"/>
</dbReference>
<evidence type="ECO:0000313" key="9">
    <source>
        <dbReference type="EMBL" id="KDQ31792.1"/>
    </source>
</evidence>
<feature type="site" description="Transition state stabilizer" evidence="6">
    <location>
        <position position="215"/>
    </location>
</feature>
<evidence type="ECO:0000256" key="5">
    <source>
        <dbReference type="PIRSR" id="PIRSR604808-2"/>
    </source>
</evidence>
<dbReference type="GO" id="GO:0006284">
    <property type="term" value="P:base-excision repair"/>
    <property type="evidence" value="ECO:0007669"/>
    <property type="project" value="TreeGrafter"/>
</dbReference>
<evidence type="ECO:0000256" key="6">
    <source>
        <dbReference type="PIRSR" id="PIRSR604808-3"/>
    </source>
</evidence>
<dbReference type="Gene3D" id="3.60.10.10">
    <property type="entry name" value="Endonuclease/exonuclease/phosphatase"/>
    <property type="match status" value="1"/>
</dbReference>
<feature type="domain" description="Endonuclease/exonuclease/phosphatase" evidence="8">
    <location>
        <begin position="81"/>
        <end position="285"/>
    </location>
</feature>
<dbReference type="GO" id="GO:0008081">
    <property type="term" value="F:phosphoric diester hydrolase activity"/>
    <property type="evidence" value="ECO:0007669"/>
    <property type="project" value="TreeGrafter"/>
</dbReference>
<feature type="region of interest" description="Disordered" evidence="7">
    <location>
        <begin position="1"/>
        <end position="57"/>
    </location>
</feature>
<keyword evidence="5" id="KW-0464">Manganese</keyword>
<keyword evidence="2 5" id="KW-0479">Metal-binding</keyword>
<evidence type="ECO:0000256" key="3">
    <source>
        <dbReference type="ARBA" id="ARBA00022801"/>
    </source>
</evidence>
<dbReference type="InterPro" id="IPR004808">
    <property type="entry name" value="AP_endonuc_1"/>
</dbReference>
<evidence type="ECO:0000256" key="4">
    <source>
        <dbReference type="ARBA" id="ARBA00022842"/>
    </source>
</evidence>
<dbReference type="VEuPathDB" id="FungiDB:PLEOSDRAFT_154006"/>
<feature type="compositionally biased region" description="Polar residues" evidence="7">
    <location>
        <begin position="1"/>
        <end position="17"/>
    </location>
</feature>
<name>A0A067P5X9_PLEO1</name>
<dbReference type="Proteomes" id="UP000027073">
    <property type="component" value="Unassembled WGS sequence"/>
</dbReference>
<dbReference type="GO" id="GO:0046872">
    <property type="term" value="F:metal ion binding"/>
    <property type="evidence" value="ECO:0007669"/>
    <property type="project" value="UniProtKB-KW"/>
</dbReference>
<accession>A0A067P5X9</accession>
<dbReference type="Pfam" id="PF03372">
    <property type="entry name" value="Exo_endo_phos"/>
    <property type="match status" value="1"/>
</dbReference>
<reference evidence="10" key="1">
    <citation type="journal article" date="2014" name="Proc. Natl. Acad. Sci. U.S.A.">
        <title>Extensive sampling of basidiomycete genomes demonstrates inadequacy of the white-rot/brown-rot paradigm for wood decay fungi.</title>
        <authorList>
            <person name="Riley R."/>
            <person name="Salamov A.A."/>
            <person name="Brown D.W."/>
            <person name="Nagy L.G."/>
            <person name="Floudas D."/>
            <person name="Held B.W."/>
            <person name="Levasseur A."/>
            <person name="Lombard V."/>
            <person name="Morin E."/>
            <person name="Otillar R."/>
            <person name="Lindquist E.A."/>
            <person name="Sun H."/>
            <person name="LaButti K.M."/>
            <person name="Schmutz J."/>
            <person name="Jabbour D."/>
            <person name="Luo H."/>
            <person name="Baker S.E."/>
            <person name="Pisabarro A.G."/>
            <person name="Walton J.D."/>
            <person name="Blanchette R.A."/>
            <person name="Henrissat B."/>
            <person name="Martin F."/>
            <person name="Cullen D."/>
            <person name="Hibbett D.S."/>
            <person name="Grigoriev I.V."/>
        </authorList>
    </citation>
    <scope>NUCLEOTIDE SEQUENCE [LARGE SCALE GENOMIC DNA]</scope>
    <source>
        <strain evidence="10">PC15</strain>
    </source>
</reference>
<evidence type="ECO:0000259" key="8">
    <source>
        <dbReference type="Pfam" id="PF03372"/>
    </source>
</evidence>